<dbReference type="EMBL" id="FNON01000001">
    <property type="protein sequence ID" value="SDW76660.1"/>
    <property type="molecule type" value="Genomic_DNA"/>
</dbReference>
<dbReference type="PANTHER" id="PTHR23514:SF3">
    <property type="entry name" value="BYPASS OF STOP CODON PROTEIN 6"/>
    <property type="match status" value="1"/>
</dbReference>
<keyword evidence="10" id="KW-1185">Reference proteome</keyword>
<evidence type="ECO:0000256" key="2">
    <source>
        <dbReference type="ARBA" id="ARBA00008335"/>
    </source>
</evidence>
<accession>A0A1H2W7V8</accession>
<dbReference type="PANTHER" id="PTHR23514">
    <property type="entry name" value="BYPASS OF STOP CODON PROTEIN 6"/>
    <property type="match status" value="1"/>
</dbReference>
<keyword evidence="4 8" id="KW-0812">Transmembrane</keyword>
<evidence type="ECO:0000313" key="10">
    <source>
        <dbReference type="Proteomes" id="UP000199515"/>
    </source>
</evidence>
<keyword evidence="5 8" id="KW-1133">Transmembrane helix</keyword>
<name>A0A1H2W7V8_9PSEU</name>
<feature type="transmembrane region" description="Helical" evidence="8">
    <location>
        <begin position="258"/>
        <end position="277"/>
    </location>
</feature>
<dbReference type="GO" id="GO:0012505">
    <property type="term" value="C:endomembrane system"/>
    <property type="evidence" value="ECO:0007669"/>
    <property type="project" value="UniProtKB-SubCell"/>
</dbReference>
<feature type="transmembrane region" description="Helical" evidence="8">
    <location>
        <begin position="62"/>
        <end position="90"/>
    </location>
</feature>
<dbReference type="GO" id="GO:0022857">
    <property type="term" value="F:transmembrane transporter activity"/>
    <property type="evidence" value="ECO:0007669"/>
    <property type="project" value="InterPro"/>
</dbReference>
<evidence type="ECO:0000256" key="4">
    <source>
        <dbReference type="ARBA" id="ARBA00022692"/>
    </source>
</evidence>
<dbReference type="Proteomes" id="UP000199515">
    <property type="component" value="Unassembled WGS sequence"/>
</dbReference>
<dbReference type="OrthoDB" id="62126at2"/>
<dbReference type="GO" id="GO:0016020">
    <property type="term" value="C:membrane"/>
    <property type="evidence" value="ECO:0007669"/>
    <property type="project" value="TreeGrafter"/>
</dbReference>
<protein>
    <submittedName>
        <fullName evidence="9">Fucose permease</fullName>
    </submittedName>
</protein>
<organism evidence="9 10">
    <name type="scientific">Amycolatopsis xylanica</name>
    <dbReference type="NCBI Taxonomy" id="589385"/>
    <lineage>
        <taxon>Bacteria</taxon>
        <taxon>Bacillati</taxon>
        <taxon>Actinomycetota</taxon>
        <taxon>Actinomycetes</taxon>
        <taxon>Pseudonocardiales</taxon>
        <taxon>Pseudonocardiaceae</taxon>
        <taxon>Amycolatopsis</taxon>
    </lineage>
</organism>
<dbReference type="Gene3D" id="1.20.1250.20">
    <property type="entry name" value="MFS general substrate transporter like domains"/>
    <property type="match status" value="2"/>
</dbReference>
<comment type="similarity">
    <text evidence="2">Belongs to the major facilitator superfamily.</text>
</comment>
<gene>
    <name evidence="9" type="ORF">SAMN05421504_1011451</name>
</gene>
<feature type="transmembrane region" description="Helical" evidence="8">
    <location>
        <begin position="181"/>
        <end position="200"/>
    </location>
</feature>
<evidence type="ECO:0000256" key="8">
    <source>
        <dbReference type="SAM" id="Phobius"/>
    </source>
</evidence>
<dbReference type="InterPro" id="IPR036259">
    <property type="entry name" value="MFS_trans_sf"/>
</dbReference>
<keyword evidence="6 8" id="KW-0472">Membrane</keyword>
<dbReference type="InterPro" id="IPR051788">
    <property type="entry name" value="MFS_Transporter"/>
</dbReference>
<dbReference type="SUPFAM" id="SSF103473">
    <property type="entry name" value="MFS general substrate transporter"/>
    <property type="match status" value="1"/>
</dbReference>
<feature type="transmembrane region" description="Helical" evidence="8">
    <location>
        <begin position="97"/>
        <end position="116"/>
    </location>
</feature>
<evidence type="ECO:0000256" key="1">
    <source>
        <dbReference type="ARBA" id="ARBA00004127"/>
    </source>
</evidence>
<feature type="transmembrane region" description="Helical" evidence="8">
    <location>
        <begin position="154"/>
        <end position="175"/>
    </location>
</feature>
<evidence type="ECO:0000256" key="6">
    <source>
        <dbReference type="ARBA" id="ARBA00023136"/>
    </source>
</evidence>
<feature type="transmembrane region" description="Helical" evidence="8">
    <location>
        <begin position="346"/>
        <end position="366"/>
    </location>
</feature>
<feature type="transmembrane region" description="Helical" evidence="8">
    <location>
        <begin position="289"/>
        <end position="307"/>
    </location>
</feature>
<feature type="transmembrane region" description="Helical" evidence="8">
    <location>
        <begin position="122"/>
        <end position="142"/>
    </location>
</feature>
<feature type="transmembrane region" description="Helical" evidence="8">
    <location>
        <begin position="221"/>
        <end position="238"/>
    </location>
</feature>
<feature type="region of interest" description="Disordered" evidence="7">
    <location>
        <begin position="1"/>
        <end position="20"/>
    </location>
</feature>
<dbReference type="InterPro" id="IPR011701">
    <property type="entry name" value="MFS"/>
</dbReference>
<dbReference type="AlphaFoldDB" id="A0A1H2W7V8"/>
<comment type="subcellular location">
    <subcellularLocation>
        <location evidence="1">Endomembrane system</location>
        <topology evidence="1">Multi-pass membrane protein</topology>
    </subcellularLocation>
</comment>
<feature type="transmembrane region" description="Helical" evidence="8">
    <location>
        <begin position="372"/>
        <end position="391"/>
    </location>
</feature>
<dbReference type="Pfam" id="PF07690">
    <property type="entry name" value="MFS_1"/>
    <property type="match status" value="1"/>
</dbReference>
<proteinExistence type="inferred from homology"/>
<evidence type="ECO:0000313" key="9">
    <source>
        <dbReference type="EMBL" id="SDW76660.1"/>
    </source>
</evidence>
<evidence type="ECO:0000256" key="3">
    <source>
        <dbReference type="ARBA" id="ARBA00022448"/>
    </source>
</evidence>
<keyword evidence="3" id="KW-0813">Transport</keyword>
<evidence type="ECO:0000256" key="7">
    <source>
        <dbReference type="SAM" id="MobiDB-lite"/>
    </source>
</evidence>
<dbReference type="STRING" id="589385.SAMN05421504_1011451"/>
<reference evidence="9 10" key="1">
    <citation type="submission" date="2016-10" db="EMBL/GenBank/DDBJ databases">
        <authorList>
            <person name="de Groot N.N."/>
        </authorList>
    </citation>
    <scope>NUCLEOTIDE SEQUENCE [LARGE SCALE GENOMIC DNA]</scope>
    <source>
        <strain evidence="9 10">CPCC 202699</strain>
    </source>
</reference>
<evidence type="ECO:0000256" key="5">
    <source>
        <dbReference type="ARBA" id="ARBA00022989"/>
    </source>
</evidence>
<sequence length="410" mass="41053">MAAPASCTTAPPPTGSPENERSYAITSARVRLALAGAALCMLVMGLVTALLGAAAPFTAERFGIGVAASGLPVSVYSAGSMVTVLVCGIAGKRVHPVHAITGSLLAFAVGTAGLGVAPVWPLFLAAAGVAGAGFGGLVLFLNTAFSSGFGKHDVLVLNLLNAVYGIGAILGPLAASTAKTSGLGIVFAAAAVACVPALVARGSGRLIESRQATESAPIRTYLPVIIGFSAVFFFYAGIESATGAWESTFLVAAGHPEAQAAAYTALFWAGLAIGRVVIPLAGRRLSPRLLITSCVALSMCGLGVTMLPGLGPAGFALTGFAIGPIFPTAFVWMAQAMPTSHTISSILLTAAMAGNATFPALVGLGVSGLSPLAIPVMIIVIGLIVLCAIQLTQRVSGARPRPEAKTMALD</sequence>
<feature type="transmembrane region" description="Helical" evidence="8">
    <location>
        <begin position="313"/>
        <end position="334"/>
    </location>
</feature>
<feature type="transmembrane region" description="Helical" evidence="8">
    <location>
        <begin position="32"/>
        <end position="56"/>
    </location>
</feature>